<dbReference type="Pfam" id="PF03351">
    <property type="entry name" value="DOMON"/>
    <property type="match status" value="1"/>
</dbReference>
<dbReference type="InterPro" id="IPR005018">
    <property type="entry name" value="DOMON_domain"/>
</dbReference>
<proteinExistence type="predicted"/>
<dbReference type="SMART" id="SM00664">
    <property type="entry name" value="DoH"/>
    <property type="match status" value="1"/>
</dbReference>
<feature type="domain" description="DOMON" evidence="3">
    <location>
        <begin position="306"/>
        <end position="441"/>
    </location>
</feature>
<feature type="signal peptide" evidence="2">
    <location>
        <begin position="1"/>
        <end position="18"/>
    </location>
</feature>
<dbReference type="PROSITE" id="PS51549">
    <property type="entry name" value="DM13"/>
    <property type="match status" value="2"/>
</dbReference>
<dbReference type="InterPro" id="IPR052126">
    <property type="entry name" value="Spindle_Org/Thrombomodulin"/>
</dbReference>
<feature type="chain" id="PRO_5040415155" description="Protein Skeletor" evidence="2">
    <location>
        <begin position="19"/>
        <end position="712"/>
    </location>
</feature>
<reference evidence="5" key="1">
    <citation type="submission" date="2021-12" db="EMBL/GenBank/DDBJ databases">
        <authorList>
            <person name="King R."/>
        </authorList>
    </citation>
    <scope>NUCLEOTIDE SEQUENCE</scope>
</reference>
<keyword evidence="6" id="KW-1185">Reference proteome</keyword>
<keyword evidence="2" id="KW-0732">Signal</keyword>
<dbReference type="InterPro" id="IPR019545">
    <property type="entry name" value="DM13_domain"/>
</dbReference>
<name>A0A9N8KY80_CHRIL</name>
<dbReference type="CDD" id="cd09631">
    <property type="entry name" value="DOMON_DOH"/>
    <property type="match status" value="1"/>
</dbReference>
<feature type="domain" description="DM13" evidence="4">
    <location>
        <begin position="27"/>
        <end position="134"/>
    </location>
</feature>
<dbReference type="PANTHER" id="PTHR24036">
    <property type="entry name" value="SKELETOR-RELATED"/>
    <property type="match status" value="1"/>
</dbReference>
<sequence length="712" mass="78533">MFRICCLLLIAVTRDCRSQDEEGPYRGKFIGRINSYHHQVSGEVYAIDDYTLLLVNFNYDGTGDDTFFWAGDSGRPGPQGFIIPNEYGRTNILERYYNAEVRLVLPEGKRISRFKWLAVYDIGSQNAFGDVYVPDEFEAPAERAVGPLAGSPAASSKPVRFLDATTLLSYTSLLHYHGRHFSSTPAAPRLTPPARTCSIPEFRYDGSGEEVYFWTGVGPQPSSRGMKIPDEYGYLEPLRAYKGEDVRLELPGGTTVFDVKWVALWDRARRLALAAVLVPEALNVPPSATATHPYKTALPHCRQLHRDYQVSWEVFGNQITIELAAQTEEDEYMAFGISGSETNSSMLGADIAVAQYNTQQQRGYATDYNVTAQAPCVQVLGAWRGVCRDELVGGQDSNQVLTARREAGLSVVTYRRTLATAEPMDREWVLDRPMFAVWAIGRLDKDREPAFHRLYPRADVKLHLGMSPPDNDCLDFSVGARSAPAAWDVAELFDPALRVFWFRLGPAGGARGLPGRHRASPPSAWYVNGQLAPDLQLRRGLTYSFKVFGGNDPHSATEYHPLVVTAEPDGGLERLSEAAQRAVRVLAGVHVTRRGRLAPTAAGPLCVGRHAGGADRRRDDDFVTFRAFNRSLTWSCAGAAPAELLVAPNSTWPDVVYYQSFSHAGMGGRIFVVDKHRRNIARAASRAPPLAPPLSAPRAPLAALLALALLLH</sequence>
<dbReference type="PANTHER" id="PTHR24036:SF16">
    <property type="entry name" value="KNICKKOPF"/>
    <property type="match status" value="1"/>
</dbReference>
<feature type="domain" description="DM13" evidence="4">
    <location>
        <begin position="165"/>
        <end position="279"/>
    </location>
</feature>
<dbReference type="Pfam" id="PF10517">
    <property type="entry name" value="DM13"/>
    <property type="match status" value="2"/>
</dbReference>
<evidence type="ECO:0000259" key="3">
    <source>
        <dbReference type="PROSITE" id="PS50836"/>
    </source>
</evidence>
<evidence type="ECO:0000256" key="2">
    <source>
        <dbReference type="SAM" id="SignalP"/>
    </source>
</evidence>
<dbReference type="SMART" id="SM00686">
    <property type="entry name" value="DM13"/>
    <property type="match status" value="2"/>
</dbReference>
<dbReference type="AlphaFoldDB" id="A0A9N8KY80"/>
<keyword evidence="1" id="KW-0677">Repeat</keyword>
<evidence type="ECO:0000256" key="1">
    <source>
        <dbReference type="ARBA" id="ARBA00022737"/>
    </source>
</evidence>
<evidence type="ECO:0000313" key="5">
    <source>
        <dbReference type="EMBL" id="CAD0205367.1"/>
    </source>
</evidence>
<dbReference type="EMBL" id="LR824027">
    <property type="protein sequence ID" value="CAD0205367.1"/>
    <property type="molecule type" value="Genomic_DNA"/>
</dbReference>
<organism evidence="5 6">
    <name type="scientific">Chrysodeixis includens</name>
    <name type="common">Soybean looper</name>
    <name type="synonym">Pseudoplusia includens</name>
    <dbReference type="NCBI Taxonomy" id="689277"/>
    <lineage>
        <taxon>Eukaryota</taxon>
        <taxon>Metazoa</taxon>
        <taxon>Ecdysozoa</taxon>
        <taxon>Arthropoda</taxon>
        <taxon>Hexapoda</taxon>
        <taxon>Insecta</taxon>
        <taxon>Pterygota</taxon>
        <taxon>Neoptera</taxon>
        <taxon>Endopterygota</taxon>
        <taxon>Lepidoptera</taxon>
        <taxon>Glossata</taxon>
        <taxon>Ditrysia</taxon>
        <taxon>Noctuoidea</taxon>
        <taxon>Noctuidae</taxon>
        <taxon>Plusiinae</taxon>
        <taxon>Chrysodeixis</taxon>
    </lineage>
</organism>
<evidence type="ECO:0000313" key="6">
    <source>
        <dbReference type="Proteomes" id="UP001154114"/>
    </source>
</evidence>
<gene>
    <name evidence="5" type="ORF">CINC_LOCUS7666</name>
</gene>
<evidence type="ECO:0008006" key="7">
    <source>
        <dbReference type="Google" id="ProtNLM"/>
    </source>
</evidence>
<protein>
    <recommendedName>
        <fullName evidence="7">Protein Skeletor</fullName>
    </recommendedName>
</protein>
<dbReference type="Proteomes" id="UP001154114">
    <property type="component" value="Chromosome 24"/>
</dbReference>
<accession>A0A9N8KY80</accession>
<dbReference type="PROSITE" id="PS50836">
    <property type="entry name" value="DOMON"/>
    <property type="match status" value="1"/>
</dbReference>
<dbReference type="OrthoDB" id="2448405at2759"/>
<dbReference type="InterPro" id="IPR045266">
    <property type="entry name" value="DOH_DOMON"/>
</dbReference>
<evidence type="ECO:0000259" key="4">
    <source>
        <dbReference type="PROSITE" id="PS51549"/>
    </source>
</evidence>